<keyword evidence="3" id="KW-1185">Reference proteome</keyword>
<gene>
    <name evidence="2" type="primary">vspR</name>
    <name evidence="2" type="ORF">PMAL9190_01545</name>
</gene>
<name>A0A1Y6MCA5_9GAMM</name>
<keyword evidence="1" id="KW-0175">Coiled coil</keyword>
<evidence type="ECO:0000256" key="1">
    <source>
        <dbReference type="SAM" id="Coils"/>
    </source>
</evidence>
<proteinExistence type="predicted"/>
<accession>A0A1Y6MCA5</accession>
<dbReference type="RefSeq" id="WP_087844626.1">
    <property type="nucleotide sequence ID" value="NZ_FYAK01000002.1"/>
</dbReference>
<organism evidence="2 3">
    <name type="scientific">Photobacterium malacitanum</name>
    <dbReference type="NCBI Taxonomy" id="2204294"/>
    <lineage>
        <taxon>Bacteria</taxon>
        <taxon>Pseudomonadati</taxon>
        <taxon>Pseudomonadota</taxon>
        <taxon>Gammaproteobacteria</taxon>
        <taxon>Vibrionales</taxon>
        <taxon>Vibrionaceae</taxon>
        <taxon>Photobacterium</taxon>
    </lineage>
</organism>
<evidence type="ECO:0000313" key="3">
    <source>
        <dbReference type="Proteomes" id="UP000195963"/>
    </source>
</evidence>
<dbReference type="EMBL" id="FYAK01000002">
    <property type="protein sequence ID" value="SMY34194.1"/>
    <property type="molecule type" value="Genomic_DNA"/>
</dbReference>
<sequence length="175" mass="20199">MNTIIKINAHMFNLLIENKMDDFSVIELRDALLSQDVSFTDKEEARQYVYRQLLSFEKNGWLTSLGKRRDKRYSITDKFRAQSFAPKSDEKVKSSICVGNIIEILVQEKKEHEAELAITLGEVEEYQSLLNRFPNDEEILIPLFNTAKERSAKLLGKVNALTNRLQVKNSKVSLC</sequence>
<feature type="coiled-coil region" evidence="1">
    <location>
        <begin position="102"/>
        <end position="129"/>
    </location>
</feature>
<dbReference type="AlphaFoldDB" id="A0A1Y6MCA5"/>
<dbReference type="Proteomes" id="UP000195963">
    <property type="component" value="Unassembled WGS sequence"/>
</dbReference>
<protein>
    <submittedName>
        <fullName evidence="2">Transcriptional regulator VspR</fullName>
    </submittedName>
</protein>
<evidence type="ECO:0000313" key="2">
    <source>
        <dbReference type="EMBL" id="SMY34194.1"/>
    </source>
</evidence>
<reference evidence="3" key="1">
    <citation type="submission" date="2017-06" db="EMBL/GenBank/DDBJ databases">
        <authorList>
            <person name="Rodrigo-Torres L."/>
            <person name="Arahal R.D."/>
            <person name="Lucena T."/>
        </authorList>
    </citation>
    <scope>NUCLEOTIDE SEQUENCE [LARGE SCALE GENOMIC DNA]</scope>
    <source>
        <strain evidence="3">CECT 9190</strain>
    </source>
</reference>